<gene>
    <name evidence="1" type="ORF">CPB84DRAFT_1761372</name>
</gene>
<keyword evidence="2" id="KW-1185">Reference proteome</keyword>
<dbReference type="AlphaFoldDB" id="A0A9P5NX28"/>
<dbReference type="EMBL" id="JADNYJ010000003">
    <property type="protein sequence ID" value="KAF8912143.1"/>
    <property type="molecule type" value="Genomic_DNA"/>
</dbReference>
<name>A0A9P5NX28_GYMJU</name>
<protein>
    <submittedName>
        <fullName evidence="1">Uncharacterized protein</fullName>
    </submittedName>
</protein>
<evidence type="ECO:0000313" key="1">
    <source>
        <dbReference type="EMBL" id="KAF8912143.1"/>
    </source>
</evidence>
<sequence>MWKPLTSYNFKVSIEWFLNVTYMLGIKVFENKTSSPVSRDVRVERFTILNPFGVHSLHSSYP</sequence>
<comment type="caution">
    <text evidence="1">The sequence shown here is derived from an EMBL/GenBank/DDBJ whole genome shotgun (WGS) entry which is preliminary data.</text>
</comment>
<accession>A0A9P5NX28</accession>
<organism evidence="1 2">
    <name type="scientific">Gymnopilus junonius</name>
    <name type="common">Spectacular rustgill mushroom</name>
    <name type="synonym">Gymnopilus spectabilis subsp. junonius</name>
    <dbReference type="NCBI Taxonomy" id="109634"/>
    <lineage>
        <taxon>Eukaryota</taxon>
        <taxon>Fungi</taxon>
        <taxon>Dikarya</taxon>
        <taxon>Basidiomycota</taxon>
        <taxon>Agaricomycotina</taxon>
        <taxon>Agaricomycetes</taxon>
        <taxon>Agaricomycetidae</taxon>
        <taxon>Agaricales</taxon>
        <taxon>Agaricineae</taxon>
        <taxon>Hymenogastraceae</taxon>
        <taxon>Gymnopilus</taxon>
    </lineage>
</organism>
<reference evidence="1" key="1">
    <citation type="submission" date="2020-11" db="EMBL/GenBank/DDBJ databases">
        <authorList>
            <consortium name="DOE Joint Genome Institute"/>
            <person name="Ahrendt S."/>
            <person name="Riley R."/>
            <person name="Andreopoulos W."/>
            <person name="LaButti K."/>
            <person name="Pangilinan J."/>
            <person name="Ruiz-duenas F.J."/>
            <person name="Barrasa J.M."/>
            <person name="Sanchez-Garcia M."/>
            <person name="Camarero S."/>
            <person name="Miyauchi S."/>
            <person name="Serrano A."/>
            <person name="Linde D."/>
            <person name="Babiker R."/>
            <person name="Drula E."/>
            <person name="Ayuso-Fernandez I."/>
            <person name="Pacheco R."/>
            <person name="Padilla G."/>
            <person name="Ferreira P."/>
            <person name="Barriuso J."/>
            <person name="Kellner H."/>
            <person name="Castanera R."/>
            <person name="Alfaro M."/>
            <person name="Ramirez L."/>
            <person name="Pisabarro A.G."/>
            <person name="Kuo A."/>
            <person name="Tritt A."/>
            <person name="Lipzen A."/>
            <person name="He G."/>
            <person name="Yan M."/>
            <person name="Ng V."/>
            <person name="Cullen D."/>
            <person name="Martin F."/>
            <person name="Rosso M.-N."/>
            <person name="Henrissat B."/>
            <person name="Hibbett D."/>
            <person name="Martinez A.T."/>
            <person name="Grigoriev I.V."/>
        </authorList>
    </citation>
    <scope>NUCLEOTIDE SEQUENCE</scope>
    <source>
        <strain evidence="1">AH 44721</strain>
    </source>
</reference>
<proteinExistence type="predicted"/>
<evidence type="ECO:0000313" key="2">
    <source>
        <dbReference type="Proteomes" id="UP000724874"/>
    </source>
</evidence>
<dbReference type="Proteomes" id="UP000724874">
    <property type="component" value="Unassembled WGS sequence"/>
</dbReference>